<evidence type="ECO:0000313" key="2">
    <source>
        <dbReference type="Proteomes" id="UP000199622"/>
    </source>
</evidence>
<keyword evidence="2" id="KW-1185">Reference proteome</keyword>
<dbReference type="STRING" id="208445.SAMN04489727_1903"/>
<evidence type="ECO:0000313" key="1">
    <source>
        <dbReference type="EMBL" id="SEB45691.1"/>
    </source>
</evidence>
<protein>
    <recommendedName>
        <fullName evidence="3">Excreted virulence factor EspC, type VII ESX diderm</fullName>
    </recommendedName>
</protein>
<dbReference type="InterPro" id="IPR036689">
    <property type="entry name" value="ESAT-6-like_sf"/>
</dbReference>
<dbReference type="RefSeq" id="WP_091305464.1">
    <property type="nucleotide sequence ID" value="NZ_FNSO01000003.1"/>
</dbReference>
<dbReference type="Proteomes" id="UP000199622">
    <property type="component" value="Unassembled WGS sequence"/>
</dbReference>
<sequence>MAEHGFRVQPATLTAAADRLQHTAADLKAASVQLDDLGRINLGASTDAVAAVIRDIRDRASGAARAVATHADSLRQAHHRYTTYERACTASLRGLVKDEP</sequence>
<name>A0A1H4JHE4_9PSEU</name>
<dbReference type="SUPFAM" id="SSF140453">
    <property type="entry name" value="EsxAB dimer-like"/>
    <property type="match status" value="1"/>
</dbReference>
<evidence type="ECO:0008006" key="3">
    <source>
        <dbReference type="Google" id="ProtNLM"/>
    </source>
</evidence>
<gene>
    <name evidence="1" type="ORF">SAMN04489727_1903</name>
</gene>
<proteinExistence type="predicted"/>
<reference evidence="2" key="1">
    <citation type="submission" date="2016-10" db="EMBL/GenBank/DDBJ databases">
        <authorList>
            <person name="Varghese N."/>
            <person name="Submissions S."/>
        </authorList>
    </citation>
    <scope>NUCLEOTIDE SEQUENCE [LARGE SCALE GENOMIC DNA]</scope>
    <source>
        <strain evidence="2">DSM 44544</strain>
    </source>
</reference>
<organism evidence="1 2">
    <name type="scientific">Amycolatopsis tolypomycina</name>
    <dbReference type="NCBI Taxonomy" id="208445"/>
    <lineage>
        <taxon>Bacteria</taxon>
        <taxon>Bacillati</taxon>
        <taxon>Actinomycetota</taxon>
        <taxon>Actinomycetes</taxon>
        <taxon>Pseudonocardiales</taxon>
        <taxon>Pseudonocardiaceae</taxon>
        <taxon>Amycolatopsis</taxon>
    </lineage>
</organism>
<accession>A0A1H4JHE4</accession>
<dbReference type="EMBL" id="FNSO01000003">
    <property type="protein sequence ID" value="SEB45691.1"/>
    <property type="molecule type" value="Genomic_DNA"/>
</dbReference>
<dbReference type="AlphaFoldDB" id="A0A1H4JHE4"/>